<keyword evidence="14" id="KW-1185">Reference proteome</keyword>
<evidence type="ECO:0000256" key="7">
    <source>
        <dbReference type="ARBA" id="ARBA00023242"/>
    </source>
</evidence>
<dbReference type="AlphaFoldDB" id="A0A3P7D551"/>
<evidence type="ECO:0000256" key="2">
    <source>
        <dbReference type="ARBA" id="ARBA00022723"/>
    </source>
</evidence>
<keyword evidence="4 9" id="KW-0863">Zinc-finger</keyword>
<dbReference type="FunFam" id="3.30.160.60:FF:000169">
    <property type="entry name" value="transcriptional repressor scratch 2"/>
    <property type="match status" value="1"/>
</dbReference>
<evidence type="ECO:0000256" key="3">
    <source>
        <dbReference type="ARBA" id="ARBA00022737"/>
    </source>
</evidence>
<dbReference type="PANTHER" id="PTHR24388">
    <property type="entry name" value="ZINC FINGER PROTEIN"/>
    <property type="match status" value="1"/>
</dbReference>
<dbReference type="SUPFAM" id="SSF57667">
    <property type="entry name" value="beta-beta-alpha zinc fingers"/>
    <property type="match status" value="4"/>
</dbReference>
<evidence type="ECO:0000256" key="11">
    <source>
        <dbReference type="SAM" id="Phobius"/>
    </source>
</evidence>
<dbReference type="FunFam" id="3.30.160.60:FF:000043">
    <property type="entry name" value="Scratch family zinc finger 2"/>
    <property type="match status" value="1"/>
</dbReference>
<dbReference type="FunFam" id="3.30.160.60:FF:000446">
    <property type="entry name" value="Zinc finger protein"/>
    <property type="match status" value="1"/>
</dbReference>
<keyword evidence="6" id="KW-0238">DNA-binding</keyword>
<feature type="compositionally biased region" description="Polar residues" evidence="10">
    <location>
        <begin position="44"/>
        <end position="55"/>
    </location>
</feature>
<dbReference type="InterPro" id="IPR050527">
    <property type="entry name" value="Snail/Krueppel_Znf"/>
</dbReference>
<keyword evidence="11" id="KW-1133">Transmembrane helix</keyword>
<evidence type="ECO:0000313" key="14">
    <source>
        <dbReference type="Proteomes" id="UP000275846"/>
    </source>
</evidence>
<dbReference type="InterPro" id="IPR036236">
    <property type="entry name" value="Znf_C2H2_sf"/>
</dbReference>
<keyword evidence="11" id="KW-0472">Membrane</keyword>
<dbReference type="PROSITE" id="PS50157">
    <property type="entry name" value="ZINC_FINGER_C2H2_2"/>
    <property type="match status" value="5"/>
</dbReference>
<dbReference type="Pfam" id="PF00096">
    <property type="entry name" value="zf-C2H2"/>
    <property type="match status" value="4"/>
</dbReference>
<evidence type="ECO:0000256" key="4">
    <source>
        <dbReference type="ARBA" id="ARBA00022771"/>
    </source>
</evidence>
<feature type="transmembrane region" description="Helical" evidence="11">
    <location>
        <begin position="12"/>
        <end position="30"/>
    </location>
</feature>
<evidence type="ECO:0000256" key="10">
    <source>
        <dbReference type="SAM" id="MobiDB-lite"/>
    </source>
</evidence>
<feature type="region of interest" description="Disordered" evidence="10">
    <location>
        <begin position="80"/>
        <end position="137"/>
    </location>
</feature>
<dbReference type="PROSITE" id="PS00028">
    <property type="entry name" value="ZINC_FINGER_C2H2_1"/>
    <property type="match status" value="3"/>
</dbReference>
<dbReference type="GO" id="GO:0000981">
    <property type="term" value="F:DNA-binding transcription factor activity, RNA polymerase II-specific"/>
    <property type="evidence" value="ECO:0007669"/>
    <property type="project" value="TreeGrafter"/>
</dbReference>
<keyword evidence="2" id="KW-0479">Metal-binding</keyword>
<dbReference type="GO" id="GO:0005634">
    <property type="term" value="C:nucleus"/>
    <property type="evidence" value="ECO:0007669"/>
    <property type="project" value="UniProtKB-SubCell"/>
</dbReference>
<feature type="compositionally biased region" description="Basic and acidic residues" evidence="10">
    <location>
        <begin position="119"/>
        <end position="131"/>
    </location>
</feature>
<dbReference type="EMBL" id="UYSU01038462">
    <property type="protein sequence ID" value="VDM00287.1"/>
    <property type="molecule type" value="Genomic_DNA"/>
</dbReference>
<dbReference type="GO" id="GO:0000978">
    <property type="term" value="F:RNA polymerase II cis-regulatory region sequence-specific DNA binding"/>
    <property type="evidence" value="ECO:0007669"/>
    <property type="project" value="TreeGrafter"/>
</dbReference>
<dbReference type="PANTHER" id="PTHR24388:SF38">
    <property type="entry name" value="PROTEIN SNAIL"/>
    <property type="match status" value="1"/>
</dbReference>
<keyword evidence="5" id="KW-0862">Zinc</keyword>
<evidence type="ECO:0000259" key="12">
    <source>
        <dbReference type="PROSITE" id="PS50157"/>
    </source>
</evidence>
<evidence type="ECO:0000256" key="8">
    <source>
        <dbReference type="ARBA" id="ARBA00037948"/>
    </source>
</evidence>
<dbReference type="STRING" id="70667.A0A3P7D551"/>
<evidence type="ECO:0000256" key="1">
    <source>
        <dbReference type="ARBA" id="ARBA00004123"/>
    </source>
</evidence>
<keyword evidence="3" id="KW-0677">Repeat</keyword>
<organism evidence="13 14">
    <name type="scientific">Schistocephalus solidus</name>
    <name type="common">Tapeworm</name>
    <dbReference type="NCBI Taxonomy" id="70667"/>
    <lineage>
        <taxon>Eukaryota</taxon>
        <taxon>Metazoa</taxon>
        <taxon>Spiralia</taxon>
        <taxon>Lophotrochozoa</taxon>
        <taxon>Platyhelminthes</taxon>
        <taxon>Cestoda</taxon>
        <taxon>Eucestoda</taxon>
        <taxon>Diphyllobothriidea</taxon>
        <taxon>Diphyllobothriidae</taxon>
        <taxon>Schistocephalus</taxon>
    </lineage>
</organism>
<feature type="compositionally biased region" description="Low complexity" evidence="10">
    <location>
        <begin position="186"/>
        <end position="197"/>
    </location>
</feature>
<feature type="domain" description="C2H2-type" evidence="12">
    <location>
        <begin position="282"/>
        <end position="309"/>
    </location>
</feature>
<feature type="domain" description="C2H2-type" evidence="12">
    <location>
        <begin position="308"/>
        <end position="335"/>
    </location>
</feature>
<evidence type="ECO:0000256" key="9">
    <source>
        <dbReference type="PROSITE-ProRule" id="PRU00042"/>
    </source>
</evidence>
<feature type="domain" description="C2H2-type" evidence="12">
    <location>
        <begin position="251"/>
        <end position="278"/>
    </location>
</feature>
<reference evidence="13 14" key="1">
    <citation type="submission" date="2018-11" db="EMBL/GenBank/DDBJ databases">
        <authorList>
            <consortium name="Pathogen Informatics"/>
        </authorList>
    </citation>
    <scope>NUCLEOTIDE SEQUENCE [LARGE SCALE GENOMIC DNA]</scope>
    <source>
        <strain evidence="13 14">NST_G2</strain>
    </source>
</reference>
<evidence type="ECO:0000256" key="6">
    <source>
        <dbReference type="ARBA" id="ARBA00023125"/>
    </source>
</evidence>
<dbReference type="OrthoDB" id="5428132at2759"/>
<gene>
    <name evidence="13" type="ORF">SSLN_LOCUS13901</name>
</gene>
<dbReference type="SMART" id="SM00355">
    <property type="entry name" value="ZnF_C2H2"/>
    <property type="match status" value="5"/>
</dbReference>
<feature type="domain" description="C2H2-type" evidence="12">
    <location>
        <begin position="336"/>
        <end position="363"/>
    </location>
</feature>
<evidence type="ECO:0000313" key="13">
    <source>
        <dbReference type="EMBL" id="VDM00287.1"/>
    </source>
</evidence>
<keyword evidence="7" id="KW-0539">Nucleus</keyword>
<name>A0A3P7D551_SCHSO</name>
<feature type="compositionally biased region" description="Polar residues" evidence="10">
    <location>
        <begin position="91"/>
        <end position="117"/>
    </location>
</feature>
<feature type="compositionally biased region" description="Low complexity" evidence="10">
    <location>
        <begin position="205"/>
        <end position="223"/>
    </location>
</feature>
<dbReference type="Proteomes" id="UP000275846">
    <property type="component" value="Unassembled WGS sequence"/>
</dbReference>
<dbReference type="Gene3D" id="3.30.160.60">
    <property type="entry name" value="Classic Zinc Finger"/>
    <property type="match status" value="3"/>
</dbReference>
<comment type="similarity">
    <text evidence="8">Belongs to the snail C2H2-type zinc-finger protein family.</text>
</comment>
<comment type="subcellular location">
    <subcellularLocation>
        <location evidence="1">Nucleus</location>
    </subcellularLocation>
</comment>
<feature type="domain" description="C2H2-type" evidence="12">
    <location>
        <begin position="364"/>
        <end position="382"/>
    </location>
</feature>
<feature type="compositionally biased region" description="Basic and acidic residues" evidence="10">
    <location>
        <begin position="80"/>
        <end position="90"/>
    </location>
</feature>
<feature type="region of interest" description="Disordered" evidence="10">
    <location>
        <begin position="176"/>
        <end position="225"/>
    </location>
</feature>
<dbReference type="GO" id="GO:0008270">
    <property type="term" value="F:zinc ion binding"/>
    <property type="evidence" value="ECO:0007669"/>
    <property type="project" value="UniProtKB-KW"/>
</dbReference>
<protein>
    <recommendedName>
        <fullName evidence="12">C2H2-type domain-containing protein</fullName>
    </recommendedName>
</protein>
<evidence type="ECO:0000256" key="5">
    <source>
        <dbReference type="ARBA" id="ARBA00022833"/>
    </source>
</evidence>
<keyword evidence="11" id="KW-0812">Transmembrane</keyword>
<feature type="region of interest" description="Disordered" evidence="10">
    <location>
        <begin position="36"/>
        <end position="59"/>
    </location>
</feature>
<proteinExistence type="inferred from homology"/>
<dbReference type="InterPro" id="IPR013087">
    <property type="entry name" value="Znf_C2H2_type"/>
</dbReference>
<sequence>MNRNVINSNTLPGMQCVMCFFIFPHLLAGIDLTTKRPKPEASSPPVQRQFMSTQEGCGEATGEDSFWTLFQRLQSIQVREKPSDSVKDDAFTSSPKSSPHRSPTGLSAYRTVSSMRSQPKREGSRGRDSQTLKKRKSGFQAGVTVGYTYEAFFVSDGRSRKRRSFDSIVRGSNAVSELVSPGKTASTSLSEGLTSESVEYGKQVSVPSITSSPSPSSGFDSQSCTSITPPVVRSGLLLASPDDASSHSQRFTCAECGKHYATSSNLSRHKQTHRSLDSQLAKKCPHCGKLYVSMPALSMHILTHDLRHQCDICGKAFSRPWLLQGHRRAHTGEKPYGCAHCGRAFADRSNLRAHMQTHSTLKHFECPRCKKTFALKTYLTKHLELSCCGALVEEDNPTTSVSFSVSSAADFDGTERCLNPSRKLLPLSIAALVGDHYEEISA</sequence>
<accession>A0A3P7D551</accession>